<evidence type="ECO:0000313" key="2">
    <source>
        <dbReference type="EMBL" id="BAL86382.1"/>
    </source>
</evidence>
<feature type="region of interest" description="Disordered" evidence="1">
    <location>
        <begin position="63"/>
        <end position="104"/>
    </location>
</feature>
<name>I0H045_ACTM4</name>
<dbReference type="HOGENOM" id="CLU_2244182_0_0_11"/>
<evidence type="ECO:0000256" key="1">
    <source>
        <dbReference type="SAM" id="MobiDB-lite"/>
    </source>
</evidence>
<dbReference type="EMBL" id="AP012319">
    <property type="protein sequence ID" value="BAL86382.1"/>
    <property type="molecule type" value="Genomic_DNA"/>
</dbReference>
<evidence type="ECO:0000313" key="3">
    <source>
        <dbReference type="Proteomes" id="UP000007882"/>
    </source>
</evidence>
<accession>I0H045</accession>
<dbReference type="AlphaFoldDB" id="I0H045"/>
<organism evidence="2 3">
    <name type="scientific">Actinoplanes missouriensis (strain ATCC 14538 / DSM 43046 / CBS 188.64 / JCM 3121 / NBRC 102363 / NCIMB 12654 / NRRL B-3342 / UNCC 431)</name>
    <dbReference type="NCBI Taxonomy" id="512565"/>
    <lineage>
        <taxon>Bacteria</taxon>
        <taxon>Bacillati</taxon>
        <taxon>Actinomycetota</taxon>
        <taxon>Actinomycetes</taxon>
        <taxon>Micromonosporales</taxon>
        <taxon>Micromonosporaceae</taxon>
        <taxon>Actinoplanes</taxon>
    </lineage>
</organism>
<keyword evidence="3" id="KW-1185">Reference proteome</keyword>
<sequence>MRSPGSLHGVPGLIAACYPLWIVEMSGSGWCSVFANRAQGSTDSQPGEVGWRVVLLRGRFDDTESQPAGSRAGRRERLARRCERRARRREHSAGHAGSGFVFGG</sequence>
<dbReference type="KEGG" id="ams:AMIS_11620"/>
<protein>
    <submittedName>
        <fullName evidence="2">Uncharacterized protein</fullName>
    </submittedName>
</protein>
<dbReference type="PROSITE" id="PS51257">
    <property type="entry name" value="PROKAR_LIPOPROTEIN"/>
    <property type="match status" value="1"/>
</dbReference>
<proteinExistence type="predicted"/>
<dbReference type="Proteomes" id="UP000007882">
    <property type="component" value="Chromosome"/>
</dbReference>
<dbReference type="STRING" id="512565.AMIS_11620"/>
<gene>
    <name evidence="2" type="ordered locus">AMIS_11620</name>
</gene>
<reference evidence="2 3" key="1">
    <citation type="submission" date="2012-02" db="EMBL/GenBank/DDBJ databases">
        <title>Complete genome sequence of Actinoplanes missouriensis 431 (= NBRC 102363).</title>
        <authorList>
            <person name="Ohnishi Y."/>
            <person name="Ishikawa J."/>
            <person name="Sekine M."/>
            <person name="Hosoyama A."/>
            <person name="Harada T."/>
            <person name="Narita H."/>
            <person name="Hata T."/>
            <person name="Konno Y."/>
            <person name="Tutikane K."/>
            <person name="Fujita N."/>
            <person name="Horinouchi S."/>
            <person name="Hayakawa M."/>
        </authorList>
    </citation>
    <scope>NUCLEOTIDE SEQUENCE [LARGE SCALE GENOMIC DNA]</scope>
    <source>
        <strain evidence="3">ATCC 14538 / DSM 43046 / CBS 188.64 / JCM 3121 / NBRC 102363 / NCIMB 12654 / NRRL B-3342 / UNCC 431</strain>
    </source>
</reference>